<comment type="caution">
    <text evidence="1">The sequence shown here is derived from an EMBL/GenBank/DDBJ whole genome shotgun (WGS) entry which is preliminary data.</text>
</comment>
<gene>
    <name evidence="1" type="ORF">RHMOL_Rhmol09G0196400</name>
</gene>
<dbReference type="EMBL" id="CM046396">
    <property type="protein sequence ID" value="KAI8539609.1"/>
    <property type="molecule type" value="Genomic_DNA"/>
</dbReference>
<sequence length="783" mass="88282">MVVRMMRWRPWPPIPSKKFQAKLILYRLEGLCGSSEKPLGMEDFSQLAVEIKWKGSKGNGLSYLRRSVRRNYTKQESLREGGDVEWNEEFQSVCSFSGYNKEGLFRPWEVAFTVFNVFLGVSGPTNCEICADRSIYVGFVAKLFSSQGLNHGPISKVPAVATASLNLAEFASVNEEKELEVRIPLSIHGDNIECSPSLCLSVTILELKTTQEPSKIVQRSIAPHPLSPRSTDGSSMERDEGSPLKAGLRKVKELTRRVTKTRREEESSDGRSSVRSEDAEYNYPFDTESLDDMGEVESEEEVKEDSRFRKSVSYGSLAYANCAGASFYSNTTKSEDEDLIYYSNRRTDVGLTASVLDPSLQLSSKRSILPWKRRKLSFKSPKAKGEPLLKKDCGEEGGDDIDFDRRQLSSSDESTFGRDKSEDSSANRSSVSEFGDDSFSVGSWENKEVISRDGRMKLQTQVFFASIDQRSERAAGESACTALVAVIADWFQSNRDQMPLKCQLDSLIREGSLEWRNLCENTTFRDRFPDKHFDLDTVLEAKIRPLCVVPENSFVGFFHPEGLEEEEVEGFNFLHGAMSFDSIWDEISRFRSENPRNGDDPVVYIVSWNDHFFLLKVEHNAYYIIDTLGERLSEGCNQAYVLKFDKDTIIQSIPQETTTKSADEKSVGEKGKSDDTKEDSSEGKEIAISNDLGSIEDKESVACRGKDCCKEYIKSFLAAIPIRELQVDLKKGLMASTPLHHRLQIEFHYTRFLEPGAKLLLTEATSDALAASWELFEVKEESI</sequence>
<evidence type="ECO:0000313" key="2">
    <source>
        <dbReference type="Proteomes" id="UP001062846"/>
    </source>
</evidence>
<reference evidence="1" key="1">
    <citation type="submission" date="2022-02" db="EMBL/GenBank/DDBJ databases">
        <title>Plant Genome Project.</title>
        <authorList>
            <person name="Zhang R.-G."/>
        </authorList>
    </citation>
    <scope>NUCLEOTIDE SEQUENCE</scope>
    <source>
        <strain evidence="1">AT1</strain>
    </source>
</reference>
<protein>
    <submittedName>
        <fullName evidence="1">Uncharacterized protein</fullName>
    </submittedName>
</protein>
<proteinExistence type="predicted"/>
<dbReference type="Proteomes" id="UP001062846">
    <property type="component" value="Chromosome 9"/>
</dbReference>
<organism evidence="1 2">
    <name type="scientific">Rhododendron molle</name>
    <name type="common">Chinese azalea</name>
    <name type="synonym">Azalea mollis</name>
    <dbReference type="NCBI Taxonomy" id="49168"/>
    <lineage>
        <taxon>Eukaryota</taxon>
        <taxon>Viridiplantae</taxon>
        <taxon>Streptophyta</taxon>
        <taxon>Embryophyta</taxon>
        <taxon>Tracheophyta</taxon>
        <taxon>Spermatophyta</taxon>
        <taxon>Magnoliopsida</taxon>
        <taxon>eudicotyledons</taxon>
        <taxon>Gunneridae</taxon>
        <taxon>Pentapetalae</taxon>
        <taxon>asterids</taxon>
        <taxon>Ericales</taxon>
        <taxon>Ericaceae</taxon>
        <taxon>Ericoideae</taxon>
        <taxon>Rhodoreae</taxon>
        <taxon>Rhododendron</taxon>
    </lineage>
</organism>
<accession>A0ACC0MFD0</accession>
<evidence type="ECO:0000313" key="1">
    <source>
        <dbReference type="EMBL" id="KAI8539609.1"/>
    </source>
</evidence>
<name>A0ACC0MFD0_RHOML</name>
<keyword evidence="2" id="KW-1185">Reference proteome</keyword>